<accession>A0AAD7CKS0</accession>
<keyword evidence="9" id="KW-1185">Reference proteome</keyword>
<dbReference type="EMBL" id="JARKIF010000001">
    <property type="protein sequence ID" value="KAJ7650931.1"/>
    <property type="molecule type" value="Genomic_DNA"/>
</dbReference>
<evidence type="ECO:0000256" key="3">
    <source>
        <dbReference type="ARBA" id="ARBA00022741"/>
    </source>
</evidence>
<dbReference type="Gene3D" id="3.30.200.20">
    <property type="entry name" value="Phosphorylase Kinase, domain 1"/>
    <property type="match status" value="1"/>
</dbReference>
<evidence type="ECO:0000256" key="5">
    <source>
        <dbReference type="ARBA" id="ARBA00022840"/>
    </source>
</evidence>
<dbReference type="GO" id="GO:0010506">
    <property type="term" value="P:regulation of autophagy"/>
    <property type="evidence" value="ECO:0007669"/>
    <property type="project" value="InterPro"/>
</dbReference>
<reference evidence="8" key="1">
    <citation type="submission" date="2023-03" db="EMBL/GenBank/DDBJ databases">
        <title>Massive genome expansion in bonnet fungi (Mycena s.s.) driven by repeated elements and novel gene families across ecological guilds.</title>
        <authorList>
            <consortium name="Lawrence Berkeley National Laboratory"/>
            <person name="Harder C.B."/>
            <person name="Miyauchi S."/>
            <person name="Viragh M."/>
            <person name="Kuo A."/>
            <person name="Thoen E."/>
            <person name="Andreopoulos B."/>
            <person name="Lu D."/>
            <person name="Skrede I."/>
            <person name="Drula E."/>
            <person name="Henrissat B."/>
            <person name="Morin E."/>
            <person name="Kohler A."/>
            <person name="Barry K."/>
            <person name="LaButti K."/>
            <person name="Morin E."/>
            <person name="Salamov A."/>
            <person name="Lipzen A."/>
            <person name="Mereny Z."/>
            <person name="Hegedus B."/>
            <person name="Baldrian P."/>
            <person name="Stursova M."/>
            <person name="Weitz H."/>
            <person name="Taylor A."/>
            <person name="Grigoriev I.V."/>
            <person name="Nagy L.G."/>
            <person name="Martin F."/>
            <person name="Kauserud H."/>
        </authorList>
    </citation>
    <scope>NUCLEOTIDE SEQUENCE</scope>
    <source>
        <strain evidence="8">9284</strain>
    </source>
</reference>
<evidence type="ECO:0000313" key="8">
    <source>
        <dbReference type="EMBL" id="KAJ7650931.1"/>
    </source>
</evidence>
<keyword evidence="3" id="KW-0547">Nucleotide-binding</keyword>
<dbReference type="PANTHER" id="PTHR24348">
    <property type="entry name" value="SERINE/THREONINE-PROTEIN KINASE UNC-51-RELATED"/>
    <property type="match status" value="1"/>
</dbReference>
<protein>
    <recommendedName>
        <fullName evidence="1">non-specific serine/threonine protein kinase</fullName>
        <ecNumber evidence="1">2.7.11.1</ecNumber>
    </recommendedName>
</protein>
<sequence>MPIAQPILGLHGCVVNGGTLLLEKAVGLGSYGKVYYGVETDSAVQSRRSSWASSASASPSSSSSPPKPKVYAVKSLRRAQAFQDDPKLYEHERKLHSSVSDHPNIVTLHDTFIEQGHMFFVLDMHVHDTMLAAVLDGMYQHNTPLIKQTFAQLVDAILFCHRKGVYHRNIKPDHILVDYWGGNPCLTDFGMATSDVVSHQLGVGTAPYMAPESFDNGVGGSYRPELSDAWALGMTLMKVVTNNTPWFSARPEADKSFKLFVEGFRHDLCRRLPVSRPLSRLFRGFFRMDPSKRLSLERFNEGLQRMDDMFMRLDEVDEVVMSVRQQALWVGPGRTNPPPEGSAPPFPLWTGPPNESCLKAPVMVYLGRMVWFWRKW</sequence>
<comment type="caution">
    <text evidence="8">The sequence shown here is derived from an EMBL/GenBank/DDBJ whole genome shotgun (WGS) entry which is preliminary data.</text>
</comment>
<keyword evidence="2" id="KW-0808">Transferase</keyword>
<dbReference type="InterPro" id="IPR000719">
    <property type="entry name" value="Prot_kinase_dom"/>
</dbReference>
<evidence type="ECO:0000256" key="2">
    <source>
        <dbReference type="ARBA" id="ARBA00022679"/>
    </source>
</evidence>
<dbReference type="InterPro" id="IPR045269">
    <property type="entry name" value="Atg1-like"/>
</dbReference>
<gene>
    <name evidence="7" type="ORF">FB45DRAFT_820360</name>
    <name evidence="8" type="ORF">FB45DRAFT_997675</name>
</gene>
<dbReference type="SUPFAM" id="SSF56112">
    <property type="entry name" value="Protein kinase-like (PK-like)"/>
    <property type="match status" value="1"/>
</dbReference>
<dbReference type="GO" id="GO:0004674">
    <property type="term" value="F:protein serine/threonine kinase activity"/>
    <property type="evidence" value="ECO:0007669"/>
    <property type="project" value="UniProtKB-EC"/>
</dbReference>
<dbReference type="GO" id="GO:0000407">
    <property type="term" value="C:phagophore assembly site"/>
    <property type="evidence" value="ECO:0007669"/>
    <property type="project" value="TreeGrafter"/>
</dbReference>
<dbReference type="InterPro" id="IPR011009">
    <property type="entry name" value="Kinase-like_dom_sf"/>
</dbReference>
<evidence type="ECO:0000313" key="9">
    <source>
        <dbReference type="Proteomes" id="UP001221142"/>
    </source>
</evidence>
<dbReference type="GO" id="GO:0005776">
    <property type="term" value="C:autophagosome"/>
    <property type="evidence" value="ECO:0007669"/>
    <property type="project" value="TreeGrafter"/>
</dbReference>
<evidence type="ECO:0000256" key="1">
    <source>
        <dbReference type="ARBA" id="ARBA00012513"/>
    </source>
</evidence>
<dbReference type="PROSITE" id="PS50011">
    <property type="entry name" value="PROTEIN_KINASE_DOM"/>
    <property type="match status" value="1"/>
</dbReference>
<evidence type="ECO:0000256" key="4">
    <source>
        <dbReference type="ARBA" id="ARBA00022777"/>
    </source>
</evidence>
<dbReference type="Pfam" id="PF00069">
    <property type="entry name" value="Pkinase"/>
    <property type="match status" value="1"/>
</dbReference>
<dbReference type="GO" id="GO:0000045">
    <property type="term" value="P:autophagosome assembly"/>
    <property type="evidence" value="ECO:0007669"/>
    <property type="project" value="TreeGrafter"/>
</dbReference>
<dbReference type="EMBL" id="JARKIF010000001">
    <property type="protein sequence ID" value="KAJ7650929.1"/>
    <property type="molecule type" value="Genomic_DNA"/>
</dbReference>
<dbReference type="PANTHER" id="PTHR24348:SF22">
    <property type="entry name" value="NON-SPECIFIC SERINE_THREONINE PROTEIN KINASE"/>
    <property type="match status" value="1"/>
</dbReference>
<dbReference type="GO" id="GO:0016020">
    <property type="term" value="C:membrane"/>
    <property type="evidence" value="ECO:0007669"/>
    <property type="project" value="TreeGrafter"/>
</dbReference>
<dbReference type="Proteomes" id="UP001221142">
    <property type="component" value="Unassembled WGS sequence"/>
</dbReference>
<dbReference type="Gene3D" id="1.10.510.10">
    <property type="entry name" value="Transferase(Phosphotransferase) domain 1"/>
    <property type="match status" value="1"/>
</dbReference>
<keyword evidence="5" id="KW-0067">ATP-binding</keyword>
<organism evidence="8 9">
    <name type="scientific">Roridomyces roridus</name>
    <dbReference type="NCBI Taxonomy" id="1738132"/>
    <lineage>
        <taxon>Eukaryota</taxon>
        <taxon>Fungi</taxon>
        <taxon>Dikarya</taxon>
        <taxon>Basidiomycota</taxon>
        <taxon>Agaricomycotina</taxon>
        <taxon>Agaricomycetes</taxon>
        <taxon>Agaricomycetidae</taxon>
        <taxon>Agaricales</taxon>
        <taxon>Marasmiineae</taxon>
        <taxon>Mycenaceae</taxon>
        <taxon>Roridomyces</taxon>
    </lineage>
</organism>
<dbReference type="GO" id="GO:0005524">
    <property type="term" value="F:ATP binding"/>
    <property type="evidence" value="ECO:0007669"/>
    <property type="project" value="UniProtKB-KW"/>
</dbReference>
<name>A0AAD7CKS0_9AGAR</name>
<proteinExistence type="predicted"/>
<keyword evidence="4 8" id="KW-0418">Kinase</keyword>
<evidence type="ECO:0000259" key="6">
    <source>
        <dbReference type="PROSITE" id="PS50011"/>
    </source>
</evidence>
<dbReference type="AlphaFoldDB" id="A0AAD7CKS0"/>
<feature type="domain" description="Protein kinase" evidence="6">
    <location>
        <begin position="20"/>
        <end position="311"/>
    </location>
</feature>
<dbReference type="EC" id="2.7.11.1" evidence="1"/>
<evidence type="ECO:0000313" key="7">
    <source>
        <dbReference type="EMBL" id="KAJ7650929.1"/>
    </source>
</evidence>
<dbReference type="GO" id="GO:0005829">
    <property type="term" value="C:cytosol"/>
    <property type="evidence" value="ECO:0007669"/>
    <property type="project" value="TreeGrafter"/>
</dbReference>